<dbReference type="GO" id="GO:0005737">
    <property type="term" value="C:cytoplasm"/>
    <property type="evidence" value="ECO:0007669"/>
    <property type="project" value="UniProtKB-SubCell"/>
</dbReference>
<dbReference type="GO" id="GO:0005524">
    <property type="term" value="F:ATP binding"/>
    <property type="evidence" value="ECO:0007669"/>
    <property type="project" value="UniProtKB-KW"/>
</dbReference>
<dbReference type="NCBIfam" id="TIGR00150">
    <property type="entry name" value="T6A_YjeE"/>
    <property type="match status" value="1"/>
</dbReference>
<dbReference type="SUPFAM" id="SSF52540">
    <property type="entry name" value="P-loop containing nucleoside triphosphate hydrolases"/>
    <property type="match status" value="1"/>
</dbReference>
<dbReference type="EMBL" id="JACPSX010000191">
    <property type="protein sequence ID" value="MBI3015392.1"/>
    <property type="molecule type" value="Genomic_DNA"/>
</dbReference>
<comment type="similarity">
    <text evidence="2">Belongs to the TsaE family.</text>
</comment>
<comment type="subcellular location">
    <subcellularLocation>
        <location evidence="1">Cytoplasm</location>
    </subcellularLocation>
</comment>
<evidence type="ECO:0000256" key="2">
    <source>
        <dbReference type="ARBA" id="ARBA00007599"/>
    </source>
</evidence>
<evidence type="ECO:0000256" key="5">
    <source>
        <dbReference type="ARBA" id="ARBA00022694"/>
    </source>
</evidence>
<evidence type="ECO:0000256" key="10">
    <source>
        <dbReference type="ARBA" id="ARBA00032441"/>
    </source>
</evidence>
<dbReference type="GO" id="GO:0046872">
    <property type="term" value="F:metal ion binding"/>
    <property type="evidence" value="ECO:0007669"/>
    <property type="project" value="UniProtKB-KW"/>
</dbReference>
<dbReference type="InterPro" id="IPR003442">
    <property type="entry name" value="T6A_TsaE"/>
</dbReference>
<organism evidence="11 12">
    <name type="scientific">Tectimicrobiota bacterium</name>
    <dbReference type="NCBI Taxonomy" id="2528274"/>
    <lineage>
        <taxon>Bacteria</taxon>
        <taxon>Pseudomonadati</taxon>
        <taxon>Nitrospinota/Tectimicrobiota group</taxon>
        <taxon>Candidatus Tectimicrobiota</taxon>
    </lineage>
</organism>
<evidence type="ECO:0000256" key="7">
    <source>
        <dbReference type="ARBA" id="ARBA00022741"/>
    </source>
</evidence>
<accession>A0A932GR67</accession>
<keyword evidence="9" id="KW-0460">Magnesium</keyword>
<dbReference type="PANTHER" id="PTHR33540">
    <property type="entry name" value="TRNA THREONYLCARBAMOYLADENOSINE BIOSYNTHESIS PROTEIN TSAE"/>
    <property type="match status" value="1"/>
</dbReference>
<evidence type="ECO:0000256" key="8">
    <source>
        <dbReference type="ARBA" id="ARBA00022840"/>
    </source>
</evidence>
<protein>
    <recommendedName>
        <fullName evidence="3">tRNA threonylcarbamoyladenosine biosynthesis protein TsaE</fullName>
    </recommendedName>
    <alternativeName>
        <fullName evidence="10">t(6)A37 threonylcarbamoyladenosine biosynthesis protein TsaE</fullName>
    </alternativeName>
</protein>
<name>A0A932GR67_UNCTE</name>
<keyword evidence="6" id="KW-0479">Metal-binding</keyword>
<evidence type="ECO:0000256" key="4">
    <source>
        <dbReference type="ARBA" id="ARBA00022490"/>
    </source>
</evidence>
<evidence type="ECO:0000313" key="11">
    <source>
        <dbReference type="EMBL" id="MBI3015392.1"/>
    </source>
</evidence>
<evidence type="ECO:0000256" key="1">
    <source>
        <dbReference type="ARBA" id="ARBA00004496"/>
    </source>
</evidence>
<evidence type="ECO:0000256" key="3">
    <source>
        <dbReference type="ARBA" id="ARBA00019010"/>
    </source>
</evidence>
<dbReference type="Pfam" id="PF02367">
    <property type="entry name" value="TsaE"/>
    <property type="match status" value="1"/>
</dbReference>
<evidence type="ECO:0000256" key="6">
    <source>
        <dbReference type="ARBA" id="ARBA00022723"/>
    </source>
</evidence>
<sequence length="156" mass="17990">MSRTIHSLLAEPFHRFVSRDPQETREWGQQFARHLVAGDVVCLYGELGAGKTCLTQGIVAGLGVGARVPVRSPSFTFVREYRGRERILHWDLYRLRSSEEVEELGWRESFDGNAIVLIEWADRVSSLLPQRRWDITLTMISENIRHLEARRFQAAP</sequence>
<keyword evidence="5" id="KW-0819">tRNA processing</keyword>
<proteinExistence type="inferred from homology"/>
<dbReference type="PANTHER" id="PTHR33540:SF2">
    <property type="entry name" value="TRNA THREONYLCARBAMOYLADENOSINE BIOSYNTHESIS PROTEIN TSAE"/>
    <property type="match status" value="1"/>
</dbReference>
<keyword evidence="4" id="KW-0963">Cytoplasm</keyword>
<dbReference type="Proteomes" id="UP000741360">
    <property type="component" value="Unassembled WGS sequence"/>
</dbReference>
<keyword evidence="7" id="KW-0547">Nucleotide-binding</keyword>
<dbReference type="Gene3D" id="3.40.50.300">
    <property type="entry name" value="P-loop containing nucleotide triphosphate hydrolases"/>
    <property type="match status" value="1"/>
</dbReference>
<reference evidence="11" key="1">
    <citation type="submission" date="2020-07" db="EMBL/GenBank/DDBJ databases">
        <title>Huge and variable diversity of episymbiotic CPR bacteria and DPANN archaea in groundwater ecosystems.</title>
        <authorList>
            <person name="He C.Y."/>
            <person name="Keren R."/>
            <person name="Whittaker M."/>
            <person name="Farag I.F."/>
            <person name="Doudna J."/>
            <person name="Cate J.H.D."/>
            <person name="Banfield J.F."/>
        </authorList>
    </citation>
    <scope>NUCLEOTIDE SEQUENCE</scope>
    <source>
        <strain evidence="11">NC_groundwater_717_Ag_S-0.2um_59_8</strain>
    </source>
</reference>
<evidence type="ECO:0000256" key="9">
    <source>
        <dbReference type="ARBA" id="ARBA00022842"/>
    </source>
</evidence>
<dbReference type="GO" id="GO:0002949">
    <property type="term" value="P:tRNA threonylcarbamoyladenosine modification"/>
    <property type="evidence" value="ECO:0007669"/>
    <property type="project" value="InterPro"/>
</dbReference>
<dbReference type="InterPro" id="IPR027417">
    <property type="entry name" value="P-loop_NTPase"/>
</dbReference>
<evidence type="ECO:0000313" key="12">
    <source>
        <dbReference type="Proteomes" id="UP000741360"/>
    </source>
</evidence>
<comment type="caution">
    <text evidence="11">The sequence shown here is derived from an EMBL/GenBank/DDBJ whole genome shotgun (WGS) entry which is preliminary data.</text>
</comment>
<dbReference type="AlphaFoldDB" id="A0A932GR67"/>
<gene>
    <name evidence="11" type="primary">tsaE</name>
    <name evidence="11" type="ORF">HYY65_10105</name>
</gene>
<keyword evidence="8" id="KW-0067">ATP-binding</keyword>